<dbReference type="Pfam" id="PF00431">
    <property type="entry name" value="CUB"/>
    <property type="match status" value="1"/>
</dbReference>
<protein>
    <recommendedName>
        <fullName evidence="4">CUB domain-containing protein</fullName>
    </recommendedName>
</protein>
<keyword evidence="3" id="KW-0732">Signal</keyword>
<feature type="signal peptide" evidence="3">
    <location>
        <begin position="1"/>
        <end position="24"/>
    </location>
</feature>
<evidence type="ECO:0000256" key="1">
    <source>
        <dbReference type="ARBA" id="ARBA00023157"/>
    </source>
</evidence>
<dbReference type="EMBL" id="OU892282">
    <property type="protein sequence ID" value="CAG9769871.1"/>
    <property type="molecule type" value="Genomic_DNA"/>
</dbReference>
<gene>
    <name evidence="5" type="ORF">CEUTPL_LOCUS10345</name>
</gene>
<name>A0A9N9MTV2_9CUCU</name>
<evidence type="ECO:0000256" key="2">
    <source>
        <dbReference type="PROSITE-ProRule" id="PRU00059"/>
    </source>
</evidence>
<comment type="caution">
    <text evidence="2">Lacks conserved residue(s) required for the propagation of feature annotation.</text>
</comment>
<feature type="chain" id="PRO_5040179894" description="CUB domain-containing protein" evidence="3">
    <location>
        <begin position="25"/>
        <end position="401"/>
    </location>
</feature>
<dbReference type="PANTHER" id="PTHR33236:SF5">
    <property type="entry name" value="CUB DOMAIN-CONTAINING PROTEIN"/>
    <property type="match status" value="1"/>
</dbReference>
<keyword evidence="6" id="KW-1185">Reference proteome</keyword>
<dbReference type="Proteomes" id="UP001152799">
    <property type="component" value="Chromosome 6"/>
</dbReference>
<sequence>MYPKRFGFFLGVFVFLLEIEKNLCVVSDFDEYIDEDFNARDSKQYWPKPGLVRFAQSVCTTQEGYLGTCLTRRQCTYIDGSQSGSCTSNGVGRCCLVQRTCGESSAYNNTYFSSANYPVTFNGDTTCSFTIEPCPNTCQARIDFLNFVLAQPDGNGNCVDDSMVVTGSGGNVPIICGDNSGQHIYVTFMNNNSITITVTTSASVDLERSYNFLVTQIACDCPTLAPAGCLQYYTALTGTVRSFNYGTQINGAVVTYDNATTVAGTRQLANTNYGICVYMQPGYCSIQWAQSADSTSFTVTNNTALVEVVSGLPADPATGFSCTTDYVVIPNPVYVNGTAVNTDRFCGNQFNTVVTSSKPFVLTTVTDASELTSGDVANRGFSLTYTQLACRNVNSLLMLTG</sequence>
<dbReference type="InterPro" id="IPR000859">
    <property type="entry name" value="CUB_dom"/>
</dbReference>
<reference evidence="5" key="1">
    <citation type="submission" date="2022-01" db="EMBL/GenBank/DDBJ databases">
        <authorList>
            <person name="King R."/>
        </authorList>
    </citation>
    <scope>NUCLEOTIDE SEQUENCE</scope>
</reference>
<keyword evidence="1" id="KW-1015">Disulfide bond</keyword>
<accession>A0A9N9MTV2</accession>
<evidence type="ECO:0000259" key="4">
    <source>
        <dbReference type="PROSITE" id="PS01180"/>
    </source>
</evidence>
<dbReference type="Gene3D" id="2.60.120.290">
    <property type="entry name" value="Spermadhesin, CUB domain"/>
    <property type="match status" value="2"/>
</dbReference>
<evidence type="ECO:0000313" key="6">
    <source>
        <dbReference type="Proteomes" id="UP001152799"/>
    </source>
</evidence>
<dbReference type="Pfam" id="PF26080">
    <property type="entry name" value="CUB_animal"/>
    <property type="match status" value="1"/>
</dbReference>
<feature type="domain" description="CUB" evidence="4">
    <location>
        <begin position="101"/>
        <end position="217"/>
    </location>
</feature>
<dbReference type="SUPFAM" id="SSF49854">
    <property type="entry name" value="Spermadhesin, CUB domain"/>
    <property type="match status" value="2"/>
</dbReference>
<proteinExistence type="predicted"/>
<dbReference type="AlphaFoldDB" id="A0A9N9MTV2"/>
<dbReference type="OrthoDB" id="6337346at2759"/>
<dbReference type="PROSITE" id="PS01180">
    <property type="entry name" value="CUB"/>
    <property type="match status" value="1"/>
</dbReference>
<dbReference type="PANTHER" id="PTHR33236">
    <property type="entry name" value="INTRAFLAGELLAR TRANSPORT PROTEIN 122 FAMILY PROTEIN-RELATED"/>
    <property type="match status" value="1"/>
</dbReference>
<evidence type="ECO:0000256" key="3">
    <source>
        <dbReference type="SAM" id="SignalP"/>
    </source>
</evidence>
<dbReference type="InterPro" id="IPR035914">
    <property type="entry name" value="Sperma_CUB_dom_sf"/>
</dbReference>
<evidence type="ECO:0000313" key="5">
    <source>
        <dbReference type="EMBL" id="CAG9769871.1"/>
    </source>
</evidence>
<organism evidence="5 6">
    <name type="scientific">Ceutorhynchus assimilis</name>
    <name type="common">cabbage seed weevil</name>
    <dbReference type="NCBI Taxonomy" id="467358"/>
    <lineage>
        <taxon>Eukaryota</taxon>
        <taxon>Metazoa</taxon>
        <taxon>Ecdysozoa</taxon>
        <taxon>Arthropoda</taxon>
        <taxon>Hexapoda</taxon>
        <taxon>Insecta</taxon>
        <taxon>Pterygota</taxon>
        <taxon>Neoptera</taxon>
        <taxon>Endopterygota</taxon>
        <taxon>Coleoptera</taxon>
        <taxon>Polyphaga</taxon>
        <taxon>Cucujiformia</taxon>
        <taxon>Curculionidae</taxon>
        <taxon>Ceutorhynchinae</taxon>
        <taxon>Ceutorhynchus</taxon>
    </lineage>
</organism>
<dbReference type="InterPro" id="IPR058698">
    <property type="entry name" value="CUB_metazoa"/>
</dbReference>